<dbReference type="Proteomes" id="UP000050164">
    <property type="component" value="Unassembled WGS sequence"/>
</dbReference>
<dbReference type="EMBL" id="CQQC01000768">
    <property type="protein sequence ID" value="CNV39926.1"/>
    <property type="molecule type" value="Genomic_DNA"/>
</dbReference>
<evidence type="ECO:0000313" key="8">
    <source>
        <dbReference type="Proteomes" id="UP000039217"/>
    </source>
</evidence>
<dbReference type="Proteomes" id="UP000048600">
    <property type="component" value="Unassembled WGS sequence"/>
</dbReference>
<dbReference type="Proteomes" id="UP000046947">
    <property type="component" value="Unassembled WGS sequence"/>
</dbReference>
<proteinExistence type="predicted"/>
<dbReference type="Proteomes" id="UP000044938">
    <property type="component" value="Unassembled WGS sequence"/>
</dbReference>
<evidence type="ECO:0000313" key="10">
    <source>
        <dbReference type="Proteomes" id="UP000046947"/>
    </source>
</evidence>
<evidence type="ECO:0000313" key="1">
    <source>
        <dbReference type="EMBL" id="CFE88921.1"/>
    </source>
</evidence>
<evidence type="ECO:0000313" key="12">
    <source>
        <dbReference type="Proteomes" id="UP000050164"/>
    </source>
</evidence>
<dbReference type="EMBL" id="CSAJ01000109">
    <property type="protein sequence ID" value="COV91553.1"/>
    <property type="molecule type" value="Genomic_DNA"/>
</dbReference>
<evidence type="ECO:0000313" key="4">
    <source>
        <dbReference type="EMBL" id="COV31883.1"/>
    </source>
</evidence>
<organism evidence="4 7">
    <name type="scientific">Mycobacterium tuberculosis</name>
    <dbReference type="NCBI Taxonomy" id="1773"/>
    <lineage>
        <taxon>Bacteria</taxon>
        <taxon>Bacillati</taxon>
        <taxon>Actinomycetota</taxon>
        <taxon>Actinomycetes</taxon>
        <taxon>Mycobacteriales</taxon>
        <taxon>Mycobacteriaceae</taxon>
        <taxon>Mycobacterium</taxon>
        <taxon>Mycobacterium tuberculosis complex</taxon>
    </lineage>
</organism>
<gene>
    <name evidence="3" type="ORF">ERS007661_02270</name>
    <name evidence="1" type="ORF">ERS007688_04701</name>
    <name evidence="4" type="ORF">ERS007703_01123</name>
    <name evidence="5" type="ORF">ERS007720_01190</name>
    <name evidence="6" type="ORF">ERS007741_03037</name>
    <name evidence="2" type="ORF">ERS027659_03343</name>
</gene>
<evidence type="ECO:0000313" key="7">
    <source>
        <dbReference type="Proteomes" id="UP000038802"/>
    </source>
</evidence>
<dbReference type="Proteomes" id="UP000038802">
    <property type="component" value="Unassembled WGS sequence"/>
</dbReference>
<reference evidence="4" key="1">
    <citation type="submission" date="2015-03" db="EMBL/GenBank/DDBJ databases">
        <authorList>
            <person name="Murphy D."/>
        </authorList>
    </citation>
    <scope>NUCLEOTIDE SEQUENCE [LARGE SCALE GENOMIC DNA]</scope>
    <source>
        <strain evidence="4">K00500041</strain>
    </source>
</reference>
<dbReference type="Proteomes" id="UP000039217">
    <property type="component" value="Unassembled WGS sequence"/>
</dbReference>
<dbReference type="EMBL" id="CSAE01000086">
    <property type="protein sequence ID" value="COV31883.1"/>
    <property type="molecule type" value="Genomic_DNA"/>
</dbReference>
<reference evidence="7 8" key="2">
    <citation type="submission" date="2015-03" db="EMBL/GenBank/DDBJ databases">
        <authorList>
            <consortium name="Pathogen Informatics"/>
        </authorList>
    </citation>
    <scope>NUCLEOTIDE SEQUENCE [LARGE SCALE GENOMIC DNA]</scope>
    <source>
        <strain evidence="2 12">Bir 185</strain>
        <strain evidence="3 8">D00501624</strain>
        <strain evidence="1 10">H09601792</strain>
        <strain evidence="7">K00500041</strain>
        <strain evidence="5 9">M09401471</strain>
        <strain evidence="6 11">P00601463</strain>
    </source>
</reference>
<evidence type="ECO:0000313" key="9">
    <source>
        <dbReference type="Proteomes" id="UP000044938"/>
    </source>
</evidence>
<evidence type="ECO:0000313" key="3">
    <source>
        <dbReference type="EMBL" id="CNV39926.1"/>
    </source>
</evidence>
<protein>
    <submittedName>
        <fullName evidence="4">Uncharacterized protein</fullName>
    </submittedName>
</protein>
<dbReference type="EMBL" id="CNFT01000950">
    <property type="protein sequence ID" value="CKS61511.1"/>
    <property type="molecule type" value="Genomic_DNA"/>
</dbReference>
<evidence type="ECO:0000313" key="2">
    <source>
        <dbReference type="EMBL" id="CKS61511.1"/>
    </source>
</evidence>
<sequence length="71" mass="7679">MIARVTSSDSGTVSSVISASRPEIDTIMASTATMVRIDVTSWLIVIDSDDWRLSMSLVTRLSSSPRCCPSK</sequence>
<name>A0A0U0QRB6_MYCTX</name>
<accession>A0A0U0QRB6</accession>
<dbReference type="EMBL" id="CHKL01000412">
    <property type="protein sequence ID" value="COW73095.1"/>
    <property type="molecule type" value="Genomic_DNA"/>
</dbReference>
<dbReference type="AlphaFoldDB" id="A0A0U0QRB6"/>
<evidence type="ECO:0000313" key="6">
    <source>
        <dbReference type="EMBL" id="COW73095.1"/>
    </source>
</evidence>
<dbReference type="EMBL" id="CFOH01001642">
    <property type="protein sequence ID" value="CFE88921.1"/>
    <property type="molecule type" value="Genomic_DNA"/>
</dbReference>
<evidence type="ECO:0000313" key="11">
    <source>
        <dbReference type="Proteomes" id="UP000048600"/>
    </source>
</evidence>
<evidence type="ECO:0000313" key="5">
    <source>
        <dbReference type="EMBL" id="COV91553.1"/>
    </source>
</evidence>